<dbReference type="RefSeq" id="WP_155113904.1">
    <property type="nucleotide sequence ID" value="NZ_WMIB01000028.1"/>
</dbReference>
<evidence type="ECO:0000256" key="1">
    <source>
        <dbReference type="SAM" id="Phobius"/>
    </source>
</evidence>
<dbReference type="EMBL" id="WMIB01000028">
    <property type="protein sequence ID" value="MTH55408.1"/>
    <property type="molecule type" value="Genomic_DNA"/>
</dbReference>
<reference evidence="2 3" key="1">
    <citation type="journal article" date="2017" name="Int. J. Syst. Evol. Microbiol.">
        <title>Bacillus mangrovi sp. nov., isolated from a sediment sample from a mangrove forest.</title>
        <authorList>
            <person name="Gupta V."/>
            <person name="Singh P.K."/>
            <person name="Korpole S."/>
            <person name="Tanuku N.R.S."/>
            <person name="Pinnaka A.K."/>
        </authorList>
    </citation>
    <scope>NUCLEOTIDE SEQUENCE [LARGE SCALE GENOMIC DNA]</scope>
    <source>
        <strain evidence="2 3">KCTC 33872</strain>
    </source>
</reference>
<comment type="caution">
    <text evidence="2">The sequence shown here is derived from an EMBL/GenBank/DDBJ whole genome shotgun (WGS) entry which is preliminary data.</text>
</comment>
<keyword evidence="3" id="KW-1185">Reference proteome</keyword>
<keyword evidence="1" id="KW-1133">Transmembrane helix</keyword>
<name>A0A7X2V6V6_9BACI</name>
<sequence>MIKKFKLLSVSIILLVICLISWQLGNYFAAPDEMDRGTSFAIMGFLGTIFFLFTTVILALISLISKKVDTR</sequence>
<proteinExistence type="predicted"/>
<feature type="transmembrane region" description="Helical" evidence="1">
    <location>
        <begin position="40"/>
        <end position="64"/>
    </location>
</feature>
<evidence type="ECO:0008006" key="4">
    <source>
        <dbReference type="Google" id="ProtNLM"/>
    </source>
</evidence>
<organism evidence="2 3">
    <name type="scientific">Metabacillus mangrovi</name>
    <dbReference type="NCBI Taxonomy" id="1491830"/>
    <lineage>
        <taxon>Bacteria</taxon>
        <taxon>Bacillati</taxon>
        <taxon>Bacillota</taxon>
        <taxon>Bacilli</taxon>
        <taxon>Bacillales</taxon>
        <taxon>Bacillaceae</taxon>
        <taxon>Metabacillus</taxon>
    </lineage>
</organism>
<evidence type="ECO:0000313" key="2">
    <source>
        <dbReference type="EMBL" id="MTH55408.1"/>
    </source>
</evidence>
<dbReference type="Proteomes" id="UP000434639">
    <property type="component" value="Unassembled WGS sequence"/>
</dbReference>
<accession>A0A7X2V6V6</accession>
<dbReference type="AlphaFoldDB" id="A0A7X2V6V6"/>
<keyword evidence="1" id="KW-0472">Membrane</keyword>
<protein>
    <recommendedName>
        <fullName evidence="4">DUF3955 domain-containing protein</fullName>
    </recommendedName>
</protein>
<gene>
    <name evidence="2" type="ORF">GKZ89_18610</name>
</gene>
<keyword evidence="1" id="KW-0812">Transmembrane</keyword>
<feature type="transmembrane region" description="Helical" evidence="1">
    <location>
        <begin position="7"/>
        <end position="28"/>
    </location>
</feature>
<evidence type="ECO:0000313" key="3">
    <source>
        <dbReference type="Proteomes" id="UP000434639"/>
    </source>
</evidence>